<dbReference type="RefSeq" id="WP_161814986.1">
    <property type="nucleotide sequence ID" value="NZ_BLJN01000006.1"/>
</dbReference>
<dbReference type="Proteomes" id="UP000445000">
    <property type="component" value="Unassembled WGS sequence"/>
</dbReference>
<dbReference type="InterPro" id="IPR008972">
    <property type="entry name" value="Cupredoxin"/>
</dbReference>
<evidence type="ECO:0000313" key="1">
    <source>
        <dbReference type="EMBL" id="GFE83360.1"/>
    </source>
</evidence>
<organism evidence="1 2">
    <name type="scientific">Steroidobacter agaridevorans</name>
    <dbReference type="NCBI Taxonomy" id="2695856"/>
    <lineage>
        <taxon>Bacteria</taxon>
        <taxon>Pseudomonadati</taxon>
        <taxon>Pseudomonadota</taxon>
        <taxon>Gammaproteobacteria</taxon>
        <taxon>Steroidobacterales</taxon>
        <taxon>Steroidobacteraceae</taxon>
        <taxon>Steroidobacter</taxon>
    </lineage>
</organism>
<name>A0A829YJG5_9GAMM</name>
<dbReference type="Gene3D" id="2.60.40.420">
    <property type="entry name" value="Cupredoxins - blue copper proteins"/>
    <property type="match status" value="1"/>
</dbReference>
<dbReference type="EMBL" id="BLJN01000006">
    <property type="protein sequence ID" value="GFE83360.1"/>
    <property type="molecule type" value="Genomic_DNA"/>
</dbReference>
<keyword evidence="2" id="KW-1185">Reference proteome</keyword>
<evidence type="ECO:0008006" key="3">
    <source>
        <dbReference type="Google" id="ProtNLM"/>
    </source>
</evidence>
<evidence type="ECO:0000313" key="2">
    <source>
        <dbReference type="Proteomes" id="UP000445000"/>
    </source>
</evidence>
<proteinExistence type="predicted"/>
<sequence length="149" mass="16447">MSPRVGLLILAIGFAVVVSWAALAPLPARESREQPFVIPEGTWQRRMSGDRVDILPQQIRLTLGINDVLLLENQDTVPQTFGPALLMPGQSFRLPFEVASEYQFACTAHSSGQMTIIVDPLPASPWGRLRWRALQLAASFGNKSHEPSE</sequence>
<dbReference type="AlphaFoldDB" id="A0A829YJG5"/>
<gene>
    <name evidence="1" type="ORF">GCM10011487_53600</name>
</gene>
<protein>
    <recommendedName>
        <fullName evidence="3">EfeO-type cupredoxin-like domain-containing protein</fullName>
    </recommendedName>
</protein>
<accession>A0A829YJG5</accession>
<reference evidence="2" key="1">
    <citation type="submission" date="2020-01" db="EMBL/GenBank/DDBJ databases">
        <title>'Steroidobacter agaridevorans' sp. nov., agar-degrading bacteria isolated from rhizosphere soils.</title>
        <authorList>
            <person name="Ikenaga M."/>
            <person name="Kataoka M."/>
            <person name="Murouchi A."/>
            <person name="Katsuragi S."/>
            <person name="Sakai M."/>
        </authorList>
    </citation>
    <scope>NUCLEOTIDE SEQUENCE [LARGE SCALE GENOMIC DNA]</scope>
    <source>
        <strain evidence="2">YU21-B</strain>
    </source>
</reference>
<comment type="caution">
    <text evidence="1">The sequence shown here is derived from an EMBL/GenBank/DDBJ whole genome shotgun (WGS) entry which is preliminary data.</text>
</comment>